<evidence type="ECO:0008006" key="3">
    <source>
        <dbReference type="Google" id="ProtNLM"/>
    </source>
</evidence>
<gene>
    <name evidence="1" type="ORF">EXZ61_04175</name>
</gene>
<reference evidence="2" key="2">
    <citation type="journal article" date="2020" name="Int. J. Syst. Evol. Microbiol.">
        <title>Genomic insights into a novel species Rhodoferax aquaticus sp. nov., isolated from freshwater.</title>
        <authorList>
            <person name="Li T."/>
            <person name="Zhuo Y."/>
            <person name="Jin C.Z."/>
            <person name="Wu X."/>
            <person name="Ko S.R."/>
            <person name="Jin F.J."/>
            <person name="Ahn C.Y."/>
            <person name="Oh H.M."/>
            <person name="Lee H.G."/>
            <person name="Jin L."/>
        </authorList>
    </citation>
    <scope>NUCLEOTIDE SEQUENCE [LARGE SCALE GENOMIC DNA]</scope>
    <source>
        <strain evidence="2">Gr-4</strain>
    </source>
</reference>
<name>A0A515ELA1_9BURK</name>
<sequence>MTQDNAPETDDLGEEYAEDDFESAADVHRMAAHHFTAAAKHHFAAAIAEDEGDTDKAARHTFLAYRHQLNAVQYAEIAAMDSEGPEDEFAGAELEE</sequence>
<accession>A0A515ELA1</accession>
<dbReference type="KEGG" id="rhg:EXZ61_04175"/>
<reference evidence="2" key="1">
    <citation type="submission" date="2019-02" db="EMBL/GenBank/DDBJ databases">
        <title>Complete genome sequence of Rhodoferax sp. Gr-4.</title>
        <authorList>
            <person name="Jin L."/>
        </authorList>
    </citation>
    <scope>NUCLEOTIDE SEQUENCE [LARGE SCALE GENOMIC DNA]</scope>
    <source>
        <strain evidence="2">Gr-4</strain>
    </source>
</reference>
<dbReference type="EMBL" id="CP036282">
    <property type="protein sequence ID" value="QDL53437.1"/>
    <property type="molecule type" value="Genomic_DNA"/>
</dbReference>
<keyword evidence="2" id="KW-1185">Reference proteome</keyword>
<dbReference type="AlphaFoldDB" id="A0A515ELA1"/>
<dbReference type="RefSeq" id="WP_142809320.1">
    <property type="nucleotide sequence ID" value="NZ_CP036282.1"/>
</dbReference>
<protein>
    <recommendedName>
        <fullName evidence="3">DUF4167 domain-containing protein</fullName>
    </recommendedName>
</protein>
<organism evidence="1 2">
    <name type="scientific">Rhodoferax aquaticus</name>
    <dbReference type="NCBI Taxonomy" id="2527691"/>
    <lineage>
        <taxon>Bacteria</taxon>
        <taxon>Pseudomonadati</taxon>
        <taxon>Pseudomonadota</taxon>
        <taxon>Betaproteobacteria</taxon>
        <taxon>Burkholderiales</taxon>
        <taxon>Comamonadaceae</taxon>
        <taxon>Rhodoferax</taxon>
    </lineage>
</organism>
<evidence type="ECO:0000313" key="2">
    <source>
        <dbReference type="Proteomes" id="UP000317365"/>
    </source>
</evidence>
<dbReference type="Proteomes" id="UP000317365">
    <property type="component" value="Chromosome"/>
</dbReference>
<proteinExistence type="predicted"/>
<evidence type="ECO:0000313" key="1">
    <source>
        <dbReference type="EMBL" id="QDL53437.1"/>
    </source>
</evidence>